<evidence type="ECO:0000256" key="1">
    <source>
        <dbReference type="SAM" id="MobiDB-lite"/>
    </source>
</evidence>
<evidence type="ECO:0000313" key="2">
    <source>
        <dbReference type="EMBL" id="ONK80398.1"/>
    </source>
</evidence>
<dbReference type="AlphaFoldDB" id="A0A5P1FQA2"/>
<gene>
    <name evidence="2" type="ORF">A4U43_C01F17240</name>
</gene>
<feature type="compositionally biased region" description="Gly residues" evidence="1">
    <location>
        <begin position="30"/>
        <end position="43"/>
    </location>
</feature>
<dbReference type="Proteomes" id="UP000243459">
    <property type="component" value="Chromosome 1"/>
</dbReference>
<dbReference type="Gramene" id="ONK80398">
    <property type="protein sequence ID" value="ONK80398"/>
    <property type="gene ID" value="A4U43_C01F17240"/>
</dbReference>
<feature type="compositionally biased region" description="Basic and acidic residues" evidence="1">
    <location>
        <begin position="17"/>
        <end position="29"/>
    </location>
</feature>
<proteinExistence type="predicted"/>
<dbReference type="EMBL" id="CM007381">
    <property type="protein sequence ID" value="ONK80398.1"/>
    <property type="molecule type" value="Genomic_DNA"/>
</dbReference>
<keyword evidence="3" id="KW-1185">Reference proteome</keyword>
<evidence type="ECO:0000313" key="3">
    <source>
        <dbReference type="Proteomes" id="UP000243459"/>
    </source>
</evidence>
<protein>
    <submittedName>
        <fullName evidence="2">Uncharacterized protein</fullName>
    </submittedName>
</protein>
<reference evidence="3" key="1">
    <citation type="journal article" date="2017" name="Nat. Commun.">
        <title>The asparagus genome sheds light on the origin and evolution of a young Y chromosome.</title>
        <authorList>
            <person name="Harkess A."/>
            <person name="Zhou J."/>
            <person name="Xu C."/>
            <person name="Bowers J.E."/>
            <person name="Van der Hulst R."/>
            <person name="Ayyampalayam S."/>
            <person name="Mercati F."/>
            <person name="Riccardi P."/>
            <person name="McKain M.R."/>
            <person name="Kakrana A."/>
            <person name="Tang H."/>
            <person name="Ray J."/>
            <person name="Groenendijk J."/>
            <person name="Arikit S."/>
            <person name="Mathioni S.M."/>
            <person name="Nakano M."/>
            <person name="Shan H."/>
            <person name="Telgmann-Rauber A."/>
            <person name="Kanno A."/>
            <person name="Yue Z."/>
            <person name="Chen H."/>
            <person name="Li W."/>
            <person name="Chen Y."/>
            <person name="Xu X."/>
            <person name="Zhang Y."/>
            <person name="Luo S."/>
            <person name="Chen H."/>
            <person name="Gao J."/>
            <person name="Mao Z."/>
            <person name="Pires J.C."/>
            <person name="Luo M."/>
            <person name="Kudrna D."/>
            <person name="Wing R.A."/>
            <person name="Meyers B.C."/>
            <person name="Yi K."/>
            <person name="Kong H."/>
            <person name="Lavrijsen P."/>
            <person name="Sunseri F."/>
            <person name="Falavigna A."/>
            <person name="Ye Y."/>
            <person name="Leebens-Mack J.H."/>
            <person name="Chen G."/>
        </authorList>
    </citation>
    <scope>NUCLEOTIDE SEQUENCE [LARGE SCALE GENOMIC DNA]</scope>
    <source>
        <strain evidence="3">cv. DH0086</strain>
    </source>
</reference>
<sequence length="178" mass="19365">MLNCTGAGRVRQAGSSGERRLTEERRIKDGSGGVGEGGGAGDDGYGEEEMARREVGCRARGSEEPRARRGRGCCEALGRTWEGLCAGRAWLVRNIPNQLSYLLLLSSSFTEASYCLLHGYSCCLRNRSPYSIRSATTVSSSQHTSCSWLRALSVSCFRNTSSTLGFETSSTHRLKVRP</sequence>
<organism evidence="2 3">
    <name type="scientific">Asparagus officinalis</name>
    <name type="common">Garden asparagus</name>
    <dbReference type="NCBI Taxonomy" id="4686"/>
    <lineage>
        <taxon>Eukaryota</taxon>
        <taxon>Viridiplantae</taxon>
        <taxon>Streptophyta</taxon>
        <taxon>Embryophyta</taxon>
        <taxon>Tracheophyta</taxon>
        <taxon>Spermatophyta</taxon>
        <taxon>Magnoliopsida</taxon>
        <taxon>Liliopsida</taxon>
        <taxon>Asparagales</taxon>
        <taxon>Asparagaceae</taxon>
        <taxon>Asparagoideae</taxon>
        <taxon>Asparagus</taxon>
    </lineage>
</organism>
<name>A0A5P1FQA2_ASPOF</name>
<accession>A0A5P1FQA2</accession>
<feature type="region of interest" description="Disordered" evidence="1">
    <location>
        <begin position="1"/>
        <end position="46"/>
    </location>
</feature>